<keyword evidence="2" id="KW-1185">Reference proteome</keyword>
<comment type="caution">
    <text evidence="1">The sequence shown here is derived from an EMBL/GenBank/DDBJ whole genome shotgun (WGS) entry which is preliminary data.</text>
</comment>
<evidence type="ECO:0000313" key="1">
    <source>
        <dbReference type="EMBL" id="TDW56281.1"/>
    </source>
</evidence>
<organism evidence="1 2">
    <name type="scientific">Oceanimonas baumannii</name>
    <dbReference type="NCBI Taxonomy" id="129578"/>
    <lineage>
        <taxon>Bacteria</taxon>
        <taxon>Pseudomonadati</taxon>
        <taxon>Pseudomonadota</taxon>
        <taxon>Gammaproteobacteria</taxon>
        <taxon>Aeromonadales</taxon>
        <taxon>Aeromonadaceae</taxon>
        <taxon>Oceanimonas</taxon>
    </lineage>
</organism>
<reference evidence="1 2" key="1">
    <citation type="submission" date="2019-03" db="EMBL/GenBank/DDBJ databases">
        <title>Genomic Encyclopedia of Archaeal and Bacterial Type Strains, Phase II (KMG-II): from individual species to whole genera.</title>
        <authorList>
            <person name="Goeker M."/>
        </authorList>
    </citation>
    <scope>NUCLEOTIDE SEQUENCE [LARGE SCALE GENOMIC DNA]</scope>
    <source>
        <strain evidence="1 2">DSM 15594</strain>
    </source>
</reference>
<dbReference type="Proteomes" id="UP000295058">
    <property type="component" value="Unassembled WGS sequence"/>
</dbReference>
<protein>
    <submittedName>
        <fullName evidence="1">Uncharacterized protein</fullName>
    </submittedName>
</protein>
<accession>A0ABY2EVK6</accession>
<sequence>MANVKTHIQVAIGLPAAGMMWAGEVRYPLAPACGAPVRRRFMPATLLMQPAAKVL</sequence>
<dbReference type="EMBL" id="SODO01000015">
    <property type="protein sequence ID" value="TDW56281.1"/>
    <property type="molecule type" value="Genomic_DNA"/>
</dbReference>
<evidence type="ECO:0000313" key="2">
    <source>
        <dbReference type="Proteomes" id="UP000295058"/>
    </source>
</evidence>
<dbReference type="RefSeq" id="WP_166670349.1">
    <property type="nucleotide sequence ID" value="NZ_JAJGNK010000018.1"/>
</dbReference>
<name>A0ABY2EVK6_9GAMM</name>
<proteinExistence type="predicted"/>
<gene>
    <name evidence="1" type="ORF">LY04_03084</name>
</gene>